<dbReference type="Proteomes" id="UP001224622">
    <property type="component" value="Unassembled WGS sequence"/>
</dbReference>
<organism evidence="1 2">
    <name type="scientific">Serratia fonticola</name>
    <dbReference type="NCBI Taxonomy" id="47917"/>
    <lineage>
        <taxon>Bacteria</taxon>
        <taxon>Pseudomonadati</taxon>
        <taxon>Pseudomonadota</taxon>
        <taxon>Gammaproteobacteria</taxon>
        <taxon>Enterobacterales</taxon>
        <taxon>Yersiniaceae</taxon>
        <taxon>Serratia</taxon>
    </lineage>
</organism>
<evidence type="ECO:0000313" key="1">
    <source>
        <dbReference type="EMBL" id="MDQ9127471.1"/>
    </source>
</evidence>
<proteinExistence type="predicted"/>
<evidence type="ECO:0000313" key="2">
    <source>
        <dbReference type="Proteomes" id="UP001224622"/>
    </source>
</evidence>
<dbReference type="EMBL" id="JAVIGA010000013">
    <property type="protein sequence ID" value="MDQ9127471.1"/>
    <property type="molecule type" value="Genomic_DNA"/>
</dbReference>
<comment type="caution">
    <text evidence="1">The sequence shown here is derived from an EMBL/GenBank/DDBJ whole genome shotgun (WGS) entry which is preliminary data.</text>
</comment>
<accession>A0AAJ1YD80</accession>
<protein>
    <submittedName>
        <fullName evidence="1">Uncharacterized protein</fullName>
    </submittedName>
</protein>
<gene>
    <name evidence="1" type="ORF">RDT67_13640</name>
</gene>
<dbReference type="RefSeq" id="WP_309047655.1">
    <property type="nucleotide sequence ID" value="NZ_JAVIGA010000013.1"/>
</dbReference>
<name>A0AAJ1YD80_SERFO</name>
<reference evidence="1" key="1">
    <citation type="submission" date="2023-08" db="EMBL/GenBank/DDBJ databases">
        <title>The Comparative Genomic Analysis of Yersiniaceae from Polar Regions.</title>
        <authorList>
            <person name="Goncharov A."/>
            <person name="Aslanov B."/>
            <person name="Kolodzhieva V."/>
            <person name="Azarov D."/>
            <person name="Mochov A."/>
            <person name="Lebedeva E."/>
        </authorList>
    </citation>
    <scope>NUCLEOTIDE SEQUENCE</scope>
    <source>
        <strain evidence="1">Vf</strain>
    </source>
</reference>
<dbReference type="AlphaFoldDB" id="A0AAJ1YD80"/>
<sequence length="147" mass="16459">MNNDVKITRWQLPFSAMDEGEITPVDYLHRLASAGGGFYPMGANQLWHGGIHIDDGVRQQLNNEMALTCLADGEVIAYRVDRRPSKGTYPEGEAQFSTGFTLVHHVLEMPPKTANSETDATEEESQPIKLNLYSLYMHLSPWSEYSG</sequence>